<evidence type="ECO:0000256" key="5">
    <source>
        <dbReference type="SAM" id="MobiDB-lite"/>
    </source>
</evidence>
<evidence type="ECO:0000256" key="1">
    <source>
        <dbReference type="ARBA" id="ARBA00012386"/>
    </source>
</evidence>
<keyword evidence="2" id="KW-0808">Transferase</keyword>
<evidence type="ECO:0000256" key="2">
    <source>
        <dbReference type="ARBA" id="ARBA00022679"/>
    </source>
</evidence>
<keyword evidence="4" id="KW-0819">tRNA processing</keyword>
<dbReference type="SMART" id="SM01144">
    <property type="entry name" value="DTW"/>
    <property type="match status" value="1"/>
</dbReference>
<keyword evidence="8" id="KW-1185">Reference proteome</keyword>
<reference evidence="7" key="1">
    <citation type="submission" date="2021-11" db="EMBL/GenBank/DDBJ databases">
        <title>BS-T2-15 a new species belonging to the Comamonadaceae family isolated from the soil of a French oak forest.</title>
        <authorList>
            <person name="Mieszkin S."/>
            <person name="Alain K."/>
        </authorList>
    </citation>
    <scope>NUCLEOTIDE SEQUENCE</scope>
    <source>
        <strain evidence="7">BS-T2-15</strain>
    </source>
</reference>
<dbReference type="InterPro" id="IPR005636">
    <property type="entry name" value="DTW"/>
</dbReference>
<evidence type="ECO:0000313" key="8">
    <source>
        <dbReference type="Proteomes" id="UP001139353"/>
    </source>
</evidence>
<proteinExistence type="predicted"/>
<evidence type="ECO:0000313" key="7">
    <source>
        <dbReference type="EMBL" id="MCK9686003.1"/>
    </source>
</evidence>
<dbReference type="PANTHER" id="PTHR21392">
    <property type="entry name" value="TRNA-URIDINE AMINOCARBOXYPROPYLTRANSFERASE 2"/>
    <property type="match status" value="1"/>
</dbReference>
<dbReference type="Proteomes" id="UP001139353">
    <property type="component" value="Unassembled WGS sequence"/>
</dbReference>
<evidence type="ECO:0000256" key="3">
    <source>
        <dbReference type="ARBA" id="ARBA00022691"/>
    </source>
</evidence>
<gene>
    <name evidence="7" type="ORF">LPC04_09815</name>
</gene>
<protein>
    <recommendedName>
        <fullName evidence="1">tRNA-uridine aminocarboxypropyltransferase</fullName>
        <ecNumber evidence="1">2.5.1.25</ecNumber>
    </recommendedName>
</protein>
<dbReference type="InterPro" id="IPR039262">
    <property type="entry name" value="DTWD2/TAPT"/>
</dbReference>
<feature type="region of interest" description="Disordered" evidence="5">
    <location>
        <begin position="230"/>
        <end position="256"/>
    </location>
</feature>
<organism evidence="7 8">
    <name type="scientific">Scleromatobacter humisilvae</name>
    <dbReference type="NCBI Taxonomy" id="2897159"/>
    <lineage>
        <taxon>Bacteria</taxon>
        <taxon>Pseudomonadati</taxon>
        <taxon>Pseudomonadota</taxon>
        <taxon>Betaproteobacteria</taxon>
        <taxon>Burkholderiales</taxon>
        <taxon>Sphaerotilaceae</taxon>
        <taxon>Scleromatobacter</taxon>
    </lineage>
</organism>
<keyword evidence="3" id="KW-0949">S-adenosyl-L-methionine</keyword>
<dbReference type="GO" id="GO:0008033">
    <property type="term" value="P:tRNA processing"/>
    <property type="evidence" value="ECO:0007669"/>
    <property type="project" value="UniProtKB-KW"/>
</dbReference>
<sequence>MNDQVKDAPPHAVARLRATCIALSPTRPRLDRGEPRQQRCAACRLPPSHCACALRASVPTRAGVCLVMSEFESLKPSNTGWLVADVVPDTFAFAWSRTAVDPALLALLADPQWQPVVVFPGEFAAPERVVTELPSDPTRRPLFILLDGTWAEARKAFRKSPYLDHLPVLGLQPEQLSRYQLRRSWHEHHFCTAEVAALCLALAGDAHAAQLLEAWLDVFSDRYLRARQSVAPDPEDSTHRRLHSLASVSRQTTTSP</sequence>
<comment type="caution">
    <text evidence="7">The sequence shown here is derived from an EMBL/GenBank/DDBJ whole genome shotgun (WGS) entry which is preliminary data.</text>
</comment>
<name>A0A9X1YH57_9BURK</name>
<dbReference type="GO" id="GO:0016432">
    <property type="term" value="F:tRNA-uridine aminocarboxypropyltransferase activity"/>
    <property type="evidence" value="ECO:0007669"/>
    <property type="project" value="UniProtKB-EC"/>
</dbReference>
<feature type="domain" description="DTW" evidence="6">
    <location>
        <begin position="36"/>
        <end position="228"/>
    </location>
</feature>
<dbReference type="PANTHER" id="PTHR21392:SF1">
    <property type="entry name" value="TRNA-URIDINE AMINOCARBOXYPROPYLTRANSFERASE"/>
    <property type="match status" value="1"/>
</dbReference>
<dbReference type="RefSeq" id="WP_275682036.1">
    <property type="nucleotide sequence ID" value="NZ_JAJLJH010000002.1"/>
</dbReference>
<evidence type="ECO:0000256" key="4">
    <source>
        <dbReference type="ARBA" id="ARBA00022694"/>
    </source>
</evidence>
<dbReference type="AlphaFoldDB" id="A0A9X1YH57"/>
<dbReference type="EC" id="2.5.1.25" evidence="1"/>
<evidence type="ECO:0000259" key="6">
    <source>
        <dbReference type="SMART" id="SM01144"/>
    </source>
</evidence>
<dbReference type="EMBL" id="JAJLJH010000002">
    <property type="protein sequence ID" value="MCK9686003.1"/>
    <property type="molecule type" value="Genomic_DNA"/>
</dbReference>
<accession>A0A9X1YH57</accession>
<dbReference type="Pfam" id="PF03942">
    <property type="entry name" value="DTW"/>
    <property type="match status" value="1"/>
</dbReference>
<feature type="compositionally biased region" description="Polar residues" evidence="5">
    <location>
        <begin position="246"/>
        <end position="256"/>
    </location>
</feature>